<dbReference type="Gene3D" id="1.20.1540.10">
    <property type="entry name" value="Rhomboid-like"/>
    <property type="match status" value="1"/>
</dbReference>
<protein>
    <submittedName>
        <fullName evidence="9">Rhomboid family intramembrane serine protease</fullName>
    </submittedName>
</protein>
<keyword evidence="9" id="KW-0645">Protease</keyword>
<gene>
    <name evidence="9" type="ORF">NWE73_15575</name>
</gene>
<feature type="domain" description="Peptidase S54 rhomboid" evidence="8">
    <location>
        <begin position="150"/>
        <end position="300"/>
    </location>
</feature>
<dbReference type="SUPFAM" id="SSF144091">
    <property type="entry name" value="Rhomboid-like"/>
    <property type="match status" value="1"/>
</dbReference>
<evidence type="ECO:0000256" key="7">
    <source>
        <dbReference type="SAM" id="Phobius"/>
    </source>
</evidence>
<keyword evidence="3 7" id="KW-0812">Transmembrane</keyword>
<evidence type="ECO:0000256" key="1">
    <source>
        <dbReference type="ARBA" id="ARBA00004141"/>
    </source>
</evidence>
<evidence type="ECO:0000256" key="6">
    <source>
        <dbReference type="ARBA" id="ARBA00023136"/>
    </source>
</evidence>
<evidence type="ECO:0000256" key="2">
    <source>
        <dbReference type="ARBA" id="ARBA00009045"/>
    </source>
</evidence>
<sequence length="314" mass="34671">MILPSPADIRDYKRFPLTLTLVLLNVFIFILIFSGHHSSLSSSNLLQEDGLTLSGRLYYQYLKDVPAKTLYEKPEWTHNMRPENTEQMGVLGAYALRDADFLKVAETSTYRGDDIAIAAWKKDISTFRKQYQEQLLFRFGLSSLEKGPFSWLTYQFSHSNWIHLLSNLMFLVVIGAAVESLAGSGVLLLVYLIGGLAGGLGFLLSQGAGTVPMVGASASISALLAFYCVAEIRNRVRYFYFVSPMPGHNGFIYLPTFMIFPLFLLVDLANLWSTPEGLGSGVAYAAHLGGTVFGLIGGYAYRVGTKGVPVLTKY</sequence>
<evidence type="ECO:0000256" key="4">
    <source>
        <dbReference type="ARBA" id="ARBA00022801"/>
    </source>
</evidence>
<feature type="transmembrane region" description="Helical" evidence="7">
    <location>
        <begin position="251"/>
        <end position="272"/>
    </location>
</feature>
<feature type="transmembrane region" description="Helical" evidence="7">
    <location>
        <begin position="210"/>
        <end position="230"/>
    </location>
</feature>
<dbReference type="InterPro" id="IPR022764">
    <property type="entry name" value="Peptidase_S54_rhomboid_dom"/>
</dbReference>
<dbReference type="Proteomes" id="UP001152321">
    <property type="component" value="Unassembled WGS sequence"/>
</dbReference>
<feature type="transmembrane region" description="Helical" evidence="7">
    <location>
        <begin position="284"/>
        <end position="301"/>
    </location>
</feature>
<keyword evidence="4" id="KW-0378">Hydrolase</keyword>
<evidence type="ECO:0000313" key="10">
    <source>
        <dbReference type="Proteomes" id="UP001152321"/>
    </source>
</evidence>
<dbReference type="PANTHER" id="PTHR43731:SF14">
    <property type="entry name" value="PRESENILIN-ASSOCIATED RHOMBOID-LIKE PROTEIN, MITOCHONDRIAL"/>
    <property type="match status" value="1"/>
</dbReference>
<keyword evidence="10" id="KW-1185">Reference proteome</keyword>
<dbReference type="InterPro" id="IPR050925">
    <property type="entry name" value="Rhomboid_protease_S54"/>
</dbReference>
<keyword evidence="6 7" id="KW-0472">Membrane</keyword>
<dbReference type="PANTHER" id="PTHR43731">
    <property type="entry name" value="RHOMBOID PROTEASE"/>
    <property type="match status" value="1"/>
</dbReference>
<reference evidence="9" key="1">
    <citation type="submission" date="2022-08" db="EMBL/GenBank/DDBJ databases">
        <title>Novel Bdellovibrio Species Isolated from Svalbard: Designation Bdellovibrio svalbardensis.</title>
        <authorList>
            <person name="Mitchell R.J."/>
            <person name="Choi S.Y."/>
        </authorList>
    </citation>
    <scope>NUCLEOTIDE SEQUENCE</scope>
    <source>
        <strain evidence="9">PAP01</strain>
    </source>
</reference>
<organism evidence="9 10">
    <name type="scientific">Bdellovibrio svalbardensis</name>
    <dbReference type="NCBI Taxonomy" id="2972972"/>
    <lineage>
        <taxon>Bacteria</taxon>
        <taxon>Pseudomonadati</taxon>
        <taxon>Bdellovibrionota</taxon>
        <taxon>Bdellovibrionia</taxon>
        <taxon>Bdellovibrionales</taxon>
        <taxon>Pseudobdellovibrionaceae</taxon>
        <taxon>Bdellovibrio</taxon>
    </lineage>
</organism>
<proteinExistence type="inferred from homology"/>
<comment type="similarity">
    <text evidence="2">Belongs to the peptidase S54 family.</text>
</comment>
<evidence type="ECO:0000313" key="9">
    <source>
        <dbReference type="EMBL" id="MDG0817801.1"/>
    </source>
</evidence>
<name>A0ABT6DPM7_9BACT</name>
<feature type="transmembrane region" description="Helical" evidence="7">
    <location>
        <begin position="15"/>
        <end position="33"/>
    </location>
</feature>
<dbReference type="Pfam" id="PF01694">
    <property type="entry name" value="Rhomboid"/>
    <property type="match status" value="1"/>
</dbReference>
<dbReference type="InterPro" id="IPR035952">
    <property type="entry name" value="Rhomboid-like_sf"/>
</dbReference>
<dbReference type="EMBL" id="JANRMI010000004">
    <property type="protein sequence ID" value="MDG0817801.1"/>
    <property type="molecule type" value="Genomic_DNA"/>
</dbReference>
<keyword evidence="5 7" id="KW-1133">Transmembrane helix</keyword>
<accession>A0ABT6DPM7</accession>
<comment type="subcellular location">
    <subcellularLocation>
        <location evidence="1">Membrane</location>
        <topology evidence="1">Multi-pass membrane protein</topology>
    </subcellularLocation>
</comment>
<evidence type="ECO:0000256" key="5">
    <source>
        <dbReference type="ARBA" id="ARBA00022989"/>
    </source>
</evidence>
<dbReference type="GO" id="GO:0006508">
    <property type="term" value="P:proteolysis"/>
    <property type="evidence" value="ECO:0007669"/>
    <property type="project" value="UniProtKB-KW"/>
</dbReference>
<comment type="caution">
    <text evidence="9">The sequence shown here is derived from an EMBL/GenBank/DDBJ whole genome shotgun (WGS) entry which is preliminary data.</text>
</comment>
<dbReference type="RefSeq" id="WP_277579272.1">
    <property type="nucleotide sequence ID" value="NZ_JANRMI010000004.1"/>
</dbReference>
<evidence type="ECO:0000259" key="8">
    <source>
        <dbReference type="Pfam" id="PF01694"/>
    </source>
</evidence>
<dbReference type="GO" id="GO:0008233">
    <property type="term" value="F:peptidase activity"/>
    <property type="evidence" value="ECO:0007669"/>
    <property type="project" value="UniProtKB-KW"/>
</dbReference>
<evidence type="ECO:0000256" key="3">
    <source>
        <dbReference type="ARBA" id="ARBA00022692"/>
    </source>
</evidence>